<dbReference type="InterPro" id="IPR036388">
    <property type="entry name" value="WH-like_DNA-bd_sf"/>
</dbReference>
<name>A0A1M6U131_9FIRM</name>
<comment type="similarity">
    <text evidence="1">Belongs to the initiator RepB protein family.</text>
</comment>
<dbReference type="SUPFAM" id="SSF46785">
    <property type="entry name" value="Winged helix' DNA-binding domain"/>
    <property type="match status" value="2"/>
</dbReference>
<protein>
    <submittedName>
        <fullName evidence="3">Initiator Replication protein</fullName>
    </submittedName>
</protein>
<evidence type="ECO:0000313" key="4">
    <source>
        <dbReference type="Proteomes" id="UP000242497"/>
    </source>
</evidence>
<accession>A0A1M6U131</accession>
<dbReference type="EMBL" id="FRAE01000114">
    <property type="protein sequence ID" value="SHK62853.1"/>
    <property type="molecule type" value="Genomic_DNA"/>
</dbReference>
<organism evidence="3 4">
    <name type="scientific">Tepidibacter formicigenes DSM 15518</name>
    <dbReference type="NCBI Taxonomy" id="1123349"/>
    <lineage>
        <taxon>Bacteria</taxon>
        <taxon>Bacillati</taxon>
        <taxon>Bacillota</taxon>
        <taxon>Clostridia</taxon>
        <taxon>Peptostreptococcales</taxon>
        <taxon>Peptostreptococcaceae</taxon>
        <taxon>Tepidibacter</taxon>
    </lineage>
</organism>
<dbReference type="InterPro" id="IPR000525">
    <property type="entry name" value="Initiator_Rep_WH1"/>
</dbReference>
<dbReference type="Gene3D" id="1.10.10.10">
    <property type="entry name" value="Winged helix-like DNA-binding domain superfamily/Winged helix DNA-binding domain"/>
    <property type="match status" value="2"/>
</dbReference>
<dbReference type="OrthoDB" id="1883334at2"/>
<dbReference type="STRING" id="1123349.SAMN02744037_02715"/>
<dbReference type="GO" id="GO:0006270">
    <property type="term" value="P:DNA replication initiation"/>
    <property type="evidence" value="ECO:0007669"/>
    <property type="project" value="InterPro"/>
</dbReference>
<dbReference type="GO" id="GO:0003887">
    <property type="term" value="F:DNA-directed DNA polymerase activity"/>
    <property type="evidence" value="ECO:0007669"/>
    <property type="project" value="InterPro"/>
</dbReference>
<dbReference type="Proteomes" id="UP000242497">
    <property type="component" value="Unassembled WGS sequence"/>
</dbReference>
<proteinExistence type="inferred from homology"/>
<evidence type="ECO:0000313" key="3">
    <source>
        <dbReference type="EMBL" id="SHK62853.1"/>
    </source>
</evidence>
<dbReference type="Pfam" id="PF01051">
    <property type="entry name" value="Rep3_N"/>
    <property type="match status" value="1"/>
</dbReference>
<reference evidence="4" key="1">
    <citation type="submission" date="2016-11" db="EMBL/GenBank/DDBJ databases">
        <authorList>
            <person name="Varghese N."/>
            <person name="Submissions S."/>
        </authorList>
    </citation>
    <scope>NUCLEOTIDE SEQUENCE [LARGE SCALE GENOMIC DNA]</scope>
    <source>
        <strain evidence="4">DSM 15518</strain>
    </source>
</reference>
<keyword evidence="4" id="KW-1185">Reference proteome</keyword>
<dbReference type="InterPro" id="IPR036390">
    <property type="entry name" value="WH_DNA-bd_sf"/>
</dbReference>
<evidence type="ECO:0000259" key="2">
    <source>
        <dbReference type="Pfam" id="PF01051"/>
    </source>
</evidence>
<dbReference type="Pfam" id="PF21205">
    <property type="entry name" value="Rep3_C"/>
    <property type="match status" value="1"/>
</dbReference>
<evidence type="ECO:0000256" key="1">
    <source>
        <dbReference type="ARBA" id="ARBA00038283"/>
    </source>
</evidence>
<dbReference type="RefSeq" id="WP_072890924.1">
    <property type="nucleotide sequence ID" value="NZ_FRAE01000114.1"/>
</dbReference>
<dbReference type="AlphaFoldDB" id="A0A1M6U131"/>
<feature type="domain" description="Initiator Rep protein WH1" evidence="2">
    <location>
        <begin position="10"/>
        <end position="149"/>
    </location>
</feature>
<gene>
    <name evidence="3" type="ORF">SAMN02744037_02715</name>
</gene>
<sequence length="348" mass="41276">MNKVDKSFLIVQSNSLIEKKRTLTLDEQKIVLIFASLISPEDEEFKLYEIEASKIMNLLEVKNKSKYTALKETIYTLASKPIKIEDGKSFEIMQWFSKAAYKNGILKIRFDEDLKPYLLGLKELFTKYKLENILHMKSKYSIQLYELLKSHEYKKEICVSIEELRDFFNLEGKYKRYNDFKKRTILKAQEDINGKTDITFDFKEIKKGRAVKEIKFIIKSKKVIEEIKEEKQIELDIETKVKIETLKSVIGYDFKEKDYMALLDVAERDVGKIIQKYYIIKDSYIKKNKNIDNIIGLLIEAIKEDYDEVAVTTENTYRKTVFHNFEQRTSKYSAEELEKIILEKQKKK</sequence>